<name>A0ABR0E331_ZASCE</name>
<dbReference type="EMBL" id="JAXOVC010000011">
    <property type="protein sequence ID" value="KAK4495638.1"/>
    <property type="molecule type" value="Genomic_DNA"/>
</dbReference>
<keyword evidence="2 6" id="KW-0812">Transmembrane</keyword>
<keyword evidence="4 6" id="KW-0472">Membrane</keyword>
<evidence type="ECO:0000256" key="2">
    <source>
        <dbReference type="ARBA" id="ARBA00022692"/>
    </source>
</evidence>
<gene>
    <name evidence="7" type="ORF">PRZ48_012906</name>
</gene>
<feature type="transmembrane region" description="Helical" evidence="6">
    <location>
        <begin position="30"/>
        <end position="50"/>
    </location>
</feature>
<feature type="transmembrane region" description="Helical" evidence="6">
    <location>
        <begin position="133"/>
        <end position="154"/>
    </location>
</feature>
<dbReference type="Pfam" id="PF04479">
    <property type="entry name" value="RTA1"/>
    <property type="match status" value="1"/>
</dbReference>
<evidence type="ECO:0000256" key="3">
    <source>
        <dbReference type="ARBA" id="ARBA00022989"/>
    </source>
</evidence>
<keyword evidence="3 6" id="KW-1133">Transmembrane helix</keyword>
<dbReference type="PANTHER" id="PTHR31465:SF8">
    <property type="entry name" value="DOMAIN PROTEIN, PUTATIVE (AFU_ORTHOLOGUE AFUA_6G14140)-RELATED"/>
    <property type="match status" value="1"/>
</dbReference>
<protein>
    <recommendedName>
        <fullName evidence="9">RTA1-domain-containing protein</fullName>
    </recommendedName>
</protein>
<dbReference type="PANTHER" id="PTHR31465">
    <property type="entry name" value="PROTEIN RTA1-RELATED"/>
    <property type="match status" value="1"/>
</dbReference>
<sequence>MSIPVGGLDCTNVSPECPAEYSVLEYRPSLGANAFFLAIFALCSILQLIFGIKWKTWTFCIALSCGSILEFVGYIGRVMLWKNPYNTEGFEIPIICLIIAPAFTAAGVYLTLKHFVLAFGREYSLIKPQLYTWIFISADIFSLLLQALGAVLSTVGVSDLTVGSNIALAGICFQVASLAFFGVTAAVYFARVWRNRSSMSDEAKALAHSLKFRMFAGGILLAYLTILTRCCYRIPELSGGWGNKVYRTEVYFIVLDGVMITIATLALTLLHPGFFFPRLSAPFRMREKKERRAQRAESPEASGSDLEEAKIVEDSE</sequence>
<evidence type="ECO:0008006" key="9">
    <source>
        <dbReference type="Google" id="ProtNLM"/>
    </source>
</evidence>
<feature type="transmembrane region" description="Helical" evidence="6">
    <location>
        <begin position="92"/>
        <end position="112"/>
    </location>
</feature>
<evidence type="ECO:0000256" key="4">
    <source>
        <dbReference type="ARBA" id="ARBA00023136"/>
    </source>
</evidence>
<feature type="compositionally biased region" description="Basic and acidic residues" evidence="5">
    <location>
        <begin position="307"/>
        <end position="316"/>
    </location>
</feature>
<evidence type="ECO:0000256" key="5">
    <source>
        <dbReference type="SAM" id="MobiDB-lite"/>
    </source>
</evidence>
<accession>A0ABR0E331</accession>
<feature type="transmembrane region" description="Helical" evidence="6">
    <location>
        <begin position="166"/>
        <end position="193"/>
    </location>
</feature>
<keyword evidence="8" id="KW-1185">Reference proteome</keyword>
<evidence type="ECO:0000256" key="6">
    <source>
        <dbReference type="SAM" id="Phobius"/>
    </source>
</evidence>
<organism evidence="7 8">
    <name type="scientific">Zasmidium cellare</name>
    <name type="common">Wine cellar mold</name>
    <name type="synonym">Racodium cellare</name>
    <dbReference type="NCBI Taxonomy" id="395010"/>
    <lineage>
        <taxon>Eukaryota</taxon>
        <taxon>Fungi</taxon>
        <taxon>Dikarya</taxon>
        <taxon>Ascomycota</taxon>
        <taxon>Pezizomycotina</taxon>
        <taxon>Dothideomycetes</taxon>
        <taxon>Dothideomycetidae</taxon>
        <taxon>Mycosphaerellales</taxon>
        <taxon>Mycosphaerellaceae</taxon>
        <taxon>Zasmidium</taxon>
    </lineage>
</organism>
<feature type="compositionally biased region" description="Basic and acidic residues" evidence="5">
    <location>
        <begin position="287"/>
        <end position="298"/>
    </location>
</feature>
<feature type="transmembrane region" description="Helical" evidence="6">
    <location>
        <begin position="57"/>
        <end position="80"/>
    </location>
</feature>
<evidence type="ECO:0000313" key="7">
    <source>
        <dbReference type="EMBL" id="KAK4495638.1"/>
    </source>
</evidence>
<comment type="subcellular location">
    <subcellularLocation>
        <location evidence="1">Membrane</location>
        <topology evidence="1">Multi-pass membrane protein</topology>
    </subcellularLocation>
</comment>
<dbReference type="InterPro" id="IPR007568">
    <property type="entry name" value="RTA1"/>
</dbReference>
<evidence type="ECO:0000256" key="1">
    <source>
        <dbReference type="ARBA" id="ARBA00004141"/>
    </source>
</evidence>
<proteinExistence type="predicted"/>
<feature type="region of interest" description="Disordered" evidence="5">
    <location>
        <begin position="287"/>
        <end position="316"/>
    </location>
</feature>
<evidence type="ECO:0000313" key="8">
    <source>
        <dbReference type="Proteomes" id="UP001305779"/>
    </source>
</evidence>
<reference evidence="7 8" key="1">
    <citation type="journal article" date="2023" name="G3 (Bethesda)">
        <title>A chromosome-level genome assembly of Zasmidium syzygii isolated from banana leaves.</title>
        <authorList>
            <person name="van Westerhoven A.C."/>
            <person name="Mehrabi R."/>
            <person name="Talebi R."/>
            <person name="Steentjes M.B.F."/>
            <person name="Corcolon B."/>
            <person name="Chong P.A."/>
            <person name="Kema G.H.J."/>
            <person name="Seidl M.F."/>
        </authorList>
    </citation>
    <scope>NUCLEOTIDE SEQUENCE [LARGE SCALE GENOMIC DNA]</scope>
    <source>
        <strain evidence="7 8">P124</strain>
    </source>
</reference>
<feature type="transmembrane region" description="Helical" evidence="6">
    <location>
        <begin position="250"/>
        <end position="276"/>
    </location>
</feature>
<dbReference type="Proteomes" id="UP001305779">
    <property type="component" value="Unassembled WGS sequence"/>
</dbReference>
<comment type="caution">
    <text evidence="7">The sequence shown here is derived from an EMBL/GenBank/DDBJ whole genome shotgun (WGS) entry which is preliminary data.</text>
</comment>